<accession>A0A7R9AEN3</accession>
<reference evidence="2" key="1">
    <citation type="submission" date="2020-11" db="EMBL/GenBank/DDBJ databases">
        <authorList>
            <person name="Tran Van P."/>
        </authorList>
    </citation>
    <scope>NUCLEOTIDE SEQUENCE</scope>
</reference>
<evidence type="ECO:0000313" key="2">
    <source>
        <dbReference type="EMBL" id="CAD7252601.1"/>
    </source>
</evidence>
<keyword evidence="3" id="KW-1185">Reference proteome</keyword>
<protein>
    <submittedName>
        <fullName evidence="2">Uncharacterized protein</fullName>
    </submittedName>
</protein>
<proteinExistence type="predicted"/>
<dbReference type="AlphaFoldDB" id="A0A7R9AEN3"/>
<name>A0A7R9AEN3_9CRUS</name>
<evidence type="ECO:0000313" key="3">
    <source>
        <dbReference type="Proteomes" id="UP000677054"/>
    </source>
</evidence>
<sequence length="413" mass="45161">MVSGRSHARNPSEATTMKPSLLLVALVCVGASWAHPPAVLGGTGGRPGFPPFHARPEFHGSEHVVEWGGMSKMDTLFHDHNVLGNLEKVWGELRKHMTGFGTMIRVIQAFVAQNPWNWDSGTLNAFVDGVFLLPFAPPELRTAARNSLFSNAITKANIDKAIAAFQAIVKVLPVDSVVAGWVNNIVQELRESKSVTEILVKMLKPGESVDDYSMKRDAALAQLGKSPGLEVMREFLSYSAVPVPDPRGVYLGMLRWDSQASVDAGNTQALTSPTPELGAFFGTFDPKAYVEMRQIEGPYFDLATVAKGGQVLVVAIRQVNKTDEAQFQLLRRRYERLLASQSGVLQISEFQVIRDSFLPSNADPNPMNLKVGIVVAQSKDKWQSAVNALSRDPVTTAYFATFTPVAYQYTVAA</sequence>
<dbReference type="EMBL" id="LR904127">
    <property type="protein sequence ID" value="CAD7252601.1"/>
    <property type="molecule type" value="Genomic_DNA"/>
</dbReference>
<gene>
    <name evidence="2" type="ORF">DSTB1V02_LOCUS12359</name>
</gene>
<dbReference type="Proteomes" id="UP000677054">
    <property type="component" value="Unassembled WGS sequence"/>
</dbReference>
<feature type="chain" id="PRO_5036402854" evidence="1">
    <location>
        <begin position="35"/>
        <end position="413"/>
    </location>
</feature>
<evidence type="ECO:0000256" key="1">
    <source>
        <dbReference type="SAM" id="SignalP"/>
    </source>
</evidence>
<organism evidence="2">
    <name type="scientific">Darwinula stevensoni</name>
    <dbReference type="NCBI Taxonomy" id="69355"/>
    <lineage>
        <taxon>Eukaryota</taxon>
        <taxon>Metazoa</taxon>
        <taxon>Ecdysozoa</taxon>
        <taxon>Arthropoda</taxon>
        <taxon>Crustacea</taxon>
        <taxon>Oligostraca</taxon>
        <taxon>Ostracoda</taxon>
        <taxon>Podocopa</taxon>
        <taxon>Podocopida</taxon>
        <taxon>Darwinulocopina</taxon>
        <taxon>Darwinuloidea</taxon>
        <taxon>Darwinulidae</taxon>
        <taxon>Darwinula</taxon>
    </lineage>
</organism>
<dbReference type="EMBL" id="CAJPEV010004610">
    <property type="protein sequence ID" value="CAG0902071.1"/>
    <property type="molecule type" value="Genomic_DNA"/>
</dbReference>
<feature type="signal peptide" evidence="1">
    <location>
        <begin position="1"/>
        <end position="34"/>
    </location>
</feature>
<keyword evidence="1" id="KW-0732">Signal</keyword>